<dbReference type="OMA" id="CWSAGKG"/>
<dbReference type="Gene3D" id="4.10.60.10">
    <property type="entry name" value="Zinc finger, CCHC-type"/>
    <property type="match status" value="2"/>
</dbReference>
<dbReference type="EMBL" id="CAJNNV010006613">
    <property type="protein sequence ID" value="CAE8593833.1"/>
    <property type="molecule type" value="Genomic_DNA"/>
</dbReference>
<dbReference type="GO" id="GO:0003676">
    <property type="term" value="F:nucleic acid binding"/>
    <property type="evidence" value="ECO:0007669"/>
    <property type="project" value="InterPro"/>
</dbReference>
<dbReference type="SUPFAM" id="SSF57756">
    <property type="entry name" value="Retrovirus zinc finger-like domains"/>
    <property type="match status" value="1"/>
</dbReference>
<evidence type="ECO:0000313" key="4">
    <source>
        <dbReference type="EMBL" id="CAE8593833.1"/>
    </source>
</evidence>
<dbReference type="PANTHER" id="PTHR46888">
    <property type="entry name" value="ZINC KNUCKLE DOMAINCONTAINING PROTEIN-RELATED"/>
    <property type="match status" value="1"/>
</dbReference>
<dbReference type="GO" id="GO:0008270">
    <property type="term" value="F:zinc ion binding"/>
    <property type="evidence" value="ECO:0007669"/>
    <property type="project" value="UniProtKB-KW"/>
</dbReference>
<dbReference type="SMART" id="SM00343">
    <property type="entry name" value="ZnF_C2HC"/>
    <property type="match status" value="3"/>
</dbReference>
<dbReference type="InterPro" id="IPR001878">
    <property type="entry name" value="Znf_CCHC"/>
</dbReference>
<sequence length="574" mass="62971">MAATGPPPAQANMGAGGVATGLPSPAVGVTNFIATLGNPFVDTRLIDKPGRFFGKKSEFSSWSFIIRGYLGLIGLFNEDELAMIESRDSPVILSSLTTIEKQKAQALWYVLQSLLREKALKVMRKAKVPSGNGLEAWRLLVHRSRDTSDDTALGMMQAITSYKFGEKEDDVQDRLDDFEILCDKYDYLPEVDEIQNNVKRSAVVKGMPEPLRTHLQLRSRENKTFDDILDCIEGYLTAKEVWRDEESDKQHKRGKRGDDGGHQPMDVDAVWKGGKGKGGEKGGKGACFTCAKTGHMSKDCWSAGKGARGGKGDGKAKGSQGVCFTCGKTGHQSKDCWSAGKGAKGGKGDRKGGKGGGKGVCYNCGKSGHMSKDCWANDGYPIRRYQPPHQVYMMDQPQYEQNSTAPAQQQMQTQWPQPMYQQQPQGSAANISSNASTVPVNLRQLPQMYQQPIPLRAVFVEESEHPEPWMIFGLRIGGEQQQQRKPTTEEINAVRRRQTSYDRPVLDSGSQAHACPPEHGHGTVTVGKHLPLASASGQAIMHYGQKTVIYESSNEINAAVQYEVSDVTKPLSQQ</sequence>
<dbReference type="OrthoDB" id="440243at2759"/>
<dbReference type="Proteomes" id="UP000654075">
    <property type="component" value="Unassembled WGS sequence"/>
</dbReference>
<gene>
    <name evidence="4" type="ORF">PGLA1383_LOCUS12418</name>
</gene>
<accession>A0A813E0W0</accession>
<evidence type="ECO:0000256" key="2">
    <source>
        <dbReference type="SAM" id="MobiDB-lite"/>
    </source>
</evidence>
<evidence type="ECO:0000256" key="1">
    <source>
        <dbReference type="PROSITE-ProRule" id="PRU00047"/>
    </source>
</evidence>
<dbReference type="PANTHER" id="PTHR46888:SF1">
    <property type="entry name" value="RIBONUCLEASE H"/>
    <property type="match status" value="1"/>
</dbReference>
<feature type="domain" description="CCHC-type" evidence="3">
    <location>
        <begin position="323"/>
        <end position="336"/>
    </location>
</feature>
<dbReference type="Pfam" id="PF00098">
    <property type="entry name" value="zf-CCHC"/>
    <property type="match status" value="3"/>
</dbReference>
<feature type="domain" description="CCHC-type" evidence="3">
    <location>
        <begin position="361"/>
        <end position="374"/>
    </location>
</feature>
<evidence type="ECO:0000313" key="5">
    <source>
        <dbReference type="Proteomes" id="UP000654075"/>
    </source>
</evidence>
<keyword evidence="1" id="KW-0862">Zinc</keyword>
<protein>
    <recommendedName>
        <fullName evidence="3">CCHC-type domain-containing protein</fullName>
    </recommendedName>
</protein>
<dbReference type="AlphaFoldDB" id="A0A813E0W0"/>
<proteinExistence type="predicted"/>
<feature type="region of interest" description="Disordered" evidence="2">
    <location>
        <begin position="499"/>
        <end position="523"/>
    </location>
</feature>
<keyword evidence="1" id="KW-0479">Metal-binding</keyword>
<evidence type="ECO:0000259" key="3">
    <source>
        <dbReference type="PROSITE" id="PS50158"/>
    </source>
</evidence>
<reference evidence="4" key="1">
    <citation type="submission" date="2021-02" db="EMBL/GenBank/DDBJ databases">
        <authorList>
            <person name="Dougan E. K."/>
            <person name="Rhodes N."/>
            <person name="Thang M."/>
            <person name="Chan C."/>
        </authorList>
    </citation>
    <scope>NUCLEOTIDE SEQUENCE</scope>
</reference>
<feature type="region of interest" description="Disordered" evidence="2">
    <location>
        <begin position="244"/>
        <end position="282"/>
    </location>
</feature>
<dbReference type="PROSITE" id="PS50158">
    <property type="entry name" value="ZF_CCHC"/>
    <property type="match status" value="3"/>
</dbReference>
<keyword evidence="5" id="KW-1185">Reference proteome</keyword>
<keyword evidence="1" id="KW-0863">Zinc-finger</keyword>
<dbReference type="InterPro" id="IPR036875">
    <property type="entry name" value="Znf_CCHC_sf"/>
</dbReference>
<feature type="domain" description="CCHC-type" evidence="3">
    <location>
        <begin position="287"/>
        <end position="300"/>
    </location>
</feature>
<comment type="caution">
    <text evidence="4">The sequence shown here is derived from an EMBL/GenBank/DDBJ whole genome shotgun (WGS) entry which is preliminary data.</text>
</comment>
<name>A0A813E0W0_POLGL</name>
<organism evidence="4 5">
    <name type="scientific">Polarella glacialis</name>
    <name type="common">Dinoflagellate</name>
    <dbReference type="NCBI Taxonomy" id="89957"/>
    <lineage>
        <taxon>Eukaryota</taxon>
        <taxon>Sar</taxon>
        <taxon>Alveolata</taxon>
        <taxon>Dinophyceae</taxon>
        <taxon>Suessiales</taxon>
        <taxon>Suessiaceae</taxon>
        <taxon>Polarella</taxon>
    </lineage>
</organism>